<sequence length="258" mass="27705">MTGSTAGSVVLSRLEFDMLWEAERLPRRHVALDVPSPGVTHRERAELVGQAWESLAHRGLARGRKASGELVDMLNLLAHPRVGVDLWVWTDRQISGLAASTGGQALLGVLDGEEVWLIPARDTALAESAVSVAGQVAAGVGRSVSVPHDLATEADAEAHGDAKALVIALEDRGVELWQAQELAGMLMGSLARGQFGAQRATRDGQLHRAGRVVAYHDTDAGRYLVEVRPGTDGRDWLTVAPADNQLLAQRVWELLDEV</sequence>
<dbReference type="InterPro" id="IPR025734">
    <property type="entry name" value="EspG"/>
</dbReference>
<dbReference type="AlphaFoldDB" id="A0A2T0LUG0"/>
<keyword evidence="4" id="KW-0143">Chaperone</keyword>
<protein>
    <submittedName>
        <fullName evidence="5">ESAT-6 protein secretion system EspG family protein</fullName>
    </submittedName>
</protein>
<dbReference type="Proteomes" id="UP000238362">
    <property type="component" value="Unassembled WGS sequence"/>
</dbReference>
<gene>
    <name evidence="5" type="ORF">B0I33_10559</name>
</gene>
<evidence type="ECO:0000256" key="4">
    <source>
        <dbReference type="ARBA" id="ARBA00023186"/>
    </source>
</evidence>
<comment type="similarity">
    <text evidence="2">Belongs to the EspG family.</text>
</comment>
<proteinExistence type="inferred from homology"/>
<evidence type="ECO:0000313" key="5">
    <source>
        <dbReference type="EMBL" id="PRX47481.1"/>
    </source>
</evidence>
<keyword evidence="6" id="KW-1185">Reference proteome</keyword>
<evidence type="ECO:0000313" key="6">
    <source>
        <dbReference type="Proteomes" id="UP000238362"/>
    </source>
</evidence>
<organism evidence="5 6">
    <name type="scientific">Prauserella shujinwangii</name>
    <dbReference type="NCBI Taxonomy" id="1453103"/>
    <lineage>
        <taxon>Bacteria</taxon>
        <taxon>Bacillati</taxon>
        <taxon>Actinomycetota</taxon>
        <taxon>Actinomycetes</taxon>
        <taxon>Pseudonocardiales</taxon>
        <taxon>Pseudonocardiaceae</taxon>
        <taxon>Prauserella</taxon>
    </lineage>
</organism>
<name>A0A2T0LUG0_9PSEU</name>
<dbReference type="EMBL" id="PVNH01000005">
    <property type="protein sequence ID" value="PRX47481.1"/>
    <property type="molecule type" value="Genomic_DNA"/>
</dbReference>
<reference evidence="5 6" key="1">
    <citation type="submission" date="2018-03" db="EMBL/GenBank/DDBJ databases">
        <title>Genomic Encyclopedia of Type Strains, Phase III (KMG-III): the genomes of soil and plant-associated and newly described type strains.</title>
        <authorList>
            <person name="Whitman W."/>
        </authorList>
    </citation>
    <scope>NUCLEOTIDE SEQUENCE [LARGE SCALE GENOMIC DNA]</scope>
    <source>
        <strain evidence="5 6">CGMCC 4.7125</strain>
    </source>
</reference>
<evidence type="ECO:0000256" key="1">
    <source>
        <dbReference type="ARBA" id="ARBA00004496"/>
    </source>
</evidence>
<dbReference type="Pfam" id="PF14011">
    <property type="entry name" value="ESX-1_EspG"/>
    <property type="match status" value="1"/>
</dbReference>
<evidence type="ECO:0000256" key="3">
    <source>
        <dbReference type="ARBA" id="ARBA00022490"/>
    </source>
</evidence>
<accession>A0A2T0LUG0</accession>
<comment type="subcellular location">
    <subcellularLocation>
        <location evidence="1">Cytoplasm</location>
    </subcellularLocation>
</comment>
<evidence type="ECO:0000256" key="2">
    <source>
        <dbReference type="ARBA" id="ARBA00006411"/>
    </source>
</evidence>
<comment type="caution">
    <text evidence="5">The sequence shown here is derived from an EMBL/GenBank/DDBJ whole genome shotgun (WGS) entry which is preliminary data.</text>
</comment>
<keyword evidence="3" id="KW-0963">Cytoplasm</keyword>
<dbReference type="RefSeq" id="WP_281259395.1">
    <property type="nucleotide sequence ID" value="NZ_PVNH01000005.1"/>
</dbReference>